<gene>
    <name evidence="2" type="ORF">BHY08_02625</name>
</gene>
<dbReference type="AlphaFoldDB" id="A0A1J0A4H4"/>
<dbReference type="EMBL" id="CP017267">
    <property type="protein sequence ID" value="APB30817.1"/>
    <property type="molecule type" value="Genomic_DNA"/>
</dbReference>
<evidence type="ECO:0000313" key="3">
    <source>
        <dbReference type="Proteomes" id="UP000191200"/>
    </source>
</evidence>
<sequence>MSENKNLVLSNQNQAIDGEIVVAPEVIEVIVGIAASKVSGVYGMRGNLASNVAELFGSSVHDKGVYLTNDSGKITLDLYCFLNYGVSVPKTAIDMQEKVKQQVFYMTDLEIAEVNVHVVGVVPEKTTLPDLNELFDSENEED</sequence>
<dbReference type="InterPro" id="IPR005531">
    <property type="entry name" value="Asp23"/>
</dbReference>
<dbReference type="Pfam" id="PF03780">
    <property type="entry name" value="Asp23"/>
    <property type="match status" value="1"/>
</dbReference>
<dbReference type="PANTHER" id="PTHR34297">
    <property type="entry name" value="HYPOTHETICAL CYTOSOLIC PROTEIN-RELATED"/>
    <property type="match status" value="1"/>
</dbReference>
<proteinExistence type="inferred from homology"/>
<dbReference type="RefSeq" id="WP_071456393.1">
    <property type="nucleotide sequence ID" value="NZ_CABJEN010000002.1"/>
</dbReference>
<keyword evidence="3" id="KW-1185">Reference proteome</keyword>
<dbReference type="OrthoDB" id="9793465at2"/>
<evidence type="ECO:0008006" key="4">
    <source>
        <dbReference type="Google" id="ProtNLM"/>
    </source>
</evidence>
<evidence type="ECO:0000256" key="1">
    <source>
        <dbReference type="ARBA" id="ARBA00005721"/>
    </source>
</evidence>
<protein>
    <recommendedName>
        <fullName evidence="4">Alkaline-shock protein</fullName>
    </recommendedName>
</protein>
<dbReference type="KEGG" id="vte:BHY08_02625"/>
<organism evidence="2 3">
    <name type="scientific">Vagococcus teuberi</name>
    <dbReference type="NCBI Taxonomy" id="519472"/>
    <lineage>
        <taxon>Bacteria</taxon>
        <taxon>Bacillati</taxon>
        <taxon>Bacillota</taxon>
        <taxon>Bacilli</taxon>
        <taxon>Lactobacillales</taxon>
        <taxon>Enterococcaceae</taxon>
        <taxon>Vagococcus</taxon>
    </lineage>
</organism>
<dbReference type="Proteomes" id="UP000191200">
    <property type="component" value="Chromosome"/>
</dbReference>
<name>A0A1J0A4H4_9ENTE</name>
<comment type="similarity">
    <text evidence="1">Belongs to the asp23 family.</text>
</comment>
<reference evidence="2 3" key="1">
    <citation type="submission" date="2016-09" db="EMBL/GenBank/DDBJ databases">
        <title>Vagococcus teuberi sp. nov., isolated from the Malian artisanal sour milk fene.</title>
        <authorList>
            <person name="Wullschleger S."/>
            <person name="Seifert C."/>
            <person name="Baumgartner S."/>
            <person name="Lacroix C."/>
            <person name="Bonfoh B."/>
            <person name="Stevens M.J."/>
            <person name="Meile L."/>
        </authorList>
    </citation>
    <scope>NUCLEOTIDE SEQUENCE [LARGE SCALE GENOMIC DNA]</scope>
    <source>
        <strain evidence="2 3">DSM 21459</strain>
    </source>
</reference>
<accession>A0A1J0A4H4</accession>
<dbReference type="PANTHER" id="PTHR34297:SF1">
    <property type="entry name" value="ASP23_GLS24 FAMILY ENVELOPE STRESS RESPONSE PROTEIN"/>
    <property type="match status" value="1"/>
</dbReference>
<evidence type="ECO:0000313" key="2">
    <source>
        <dbReference type="EMBL" id="APB30817.1"/>
    </source>
</evidence>
<dbReference type="STRING" id="519472.BHY08_02625"/>